<keyword evidence="4" id="KW-0288">FMN</keyword>
<evidence type="ECO:0000313" key="9">
    <source>
        <dbReference type="Proteomes" id="UP000076720"/>
    </source>
</evidence>
<evidence type="ECO:0000256" key="4">
    <source>
        <dbReference type="ARBA" id="ARBA00022643"/>
    </source>
</evidence>
<dbReference type="EMBL" id="CP012949">
    <property type="protein sequence ID" value="ANB09279.1"/>
    <property type="molecule type" value="Genomic_DNA"/>
</dbReference>
<comment type="cofactor">
    <cofactor evidence="1">
        <name>FMN</name>
        <dbReference type="ChEBI" id="CHEBI:58210"/>
    </cofactor>
</comment>
<dbReference type="PIRSF" id="PIRSF000190">
    <property type="entry name" value="Pyd_amn-ph_oxd"/>
    <property type="match status" value="1"/>
</dbReference>
<dbReference type="InterPro" id="IPR012349">
    <property type="entry name" value="Split_barrel_FMN-bd"/>
</dbReference>
<evidence type="ECO:0000256" key="2">
    <source>
        <dbReference type="ARBA" id="ARBA00007301"/>
    </source>
</evidence>
<proteinExistence type="inferred from homology"/>
<dbReference type="Pfam" id="PF01243">
    <property type="entry name" value="PNPOx_N"/>
    <property type="match status" value="1"/>
</dbReference>
<evidence type="ECO:0000313" key="8">
    <source>
        <dbReference type="EMBL" id="ANB09279.1"/>
    </source>
</evidence>
<organism evidence="8 9">
    <name type="scientific">Streptomyces ambofaciens</name>
    <dbReference type="NCBI Taxonomy" id="1889"/>
    <lineage>
        <taxon>Bacteria</taxon>
        <taxon>Bacillati</taxon>
        <taxon>Actinomycetota</taxon>
        <taxon>Actinomycetes</taxon>
        <taxon>Kitasatosporales</taxon>
        <taxon>Streptomycetaceae</taxon>
        <taxon>Streptomyces</taxon>
    </lineage>
</organism>
<dbReference type="Gene3D" id="2.30.110.10">
    <property type="entry name" value="Electron Transport, Fmn-binding Protein, Chain A"/>
    <property type="match status" value="1"/>
</dbReference>
<comment type="similarity">
    <text evidence="2">Belongs to the pyridoxamine 5'-phosphate oxidase family.</text>
</comment>
<evidence type="ECO:0000259" key="7">
    <source>
        <dbReference type="Pfam" id="PF10590"/>
    </source>
</evidence>
<accession>A0ABN4PET4</accession>
<gene>
    <name evidence="8" type="ORF">SAM40697_5323</name>
</gene>
<feature type="domain" description="Pyridoxamine 5'-phosphate oxidase N-terminal" evidence="6">
    <location>
        <begin position="48"/>
        <end position="160"/>
    </location>
</feature>
<dbReference type="Pfam" id="PF10590">
    <property type="entry name" value="PNP_phzG_C"/>
    <property type="match status" value="1"/>
</dbReference>
<name>A0ABN4PET4_STRAM</name>
<dbReference type="SUPFAM" id="SSF50475">
    <property type="entry name" value="FMN-binding split barrel"/>
    <property type="match status" value="1"/>
</dbReference>
<dbReference type="PANTHER" id="PTHR10851:SF0">
    <property type="entry name" value="PYRIDOXINE-5'-PHOSPHATE OXIDASE"/>
    <property type="match status" value="1"/>
</dbReference>
<evidence type="ECO:0000256" key="1">
    <source>
        <dbReference type="ARBA" id="ARBA00001917"/>
    </source>
</evidence>
<dbReference type="InterPro" id="IPR019576">
    <property type="entry name" value="Pyridoxamine_oxidase_dimer_C"/>
</dbReference>
<feature type="domain" description="Pyridoxine 5'-phosphate oxidase dimerisation C-terminal" evidence="7">
    <location>
        <begin position="185"/>
        <end position="225"/>
    </location>
</feature>
<evidence type="ECO:0000256" key="5">
    <source>
        <dbReference type="ARBA" id="ARBA00023002"/>
    </source>
</evidence>
<keyword evidence="9" id="KW-1185">Reference proteome</keyword>
<reference evidence="8 9" key="2">
    <citation type="journal article" date="2016" name="Genome Announc.">
        <title>Complete Genome Sequence of Streptomyces ambofaciens DSM 40697, a Paradigm for Genome Plasticity Studies.</title>
        <authorList>
            <person name="Thibessard A."/>
            <person name="Leblond P."/>
        </authorList>
    </citation>
    <scope>NUCLEOTIDE SEQUENCE [LARGE SCALE GENOMIC DNA]</scope>
    <source>
        <strain evidence="8 9">DSM 40697</strain>
    </source>
</reference>
<keyword evidence="3" id="KW-0285">Flavoprotein</keyword>
<dbReference type="NCBIfam" id="NF004231">
    <property type="entry name" value="PRK05679.1"/>
    <property type="match status" value="1"/>
</dbReference>
<reference evidence="9" key="1">
    <citation type="submission" date="2015-10" db="EMBL/GenBank/DDBJ databases">
        <title>Complete genome sequence of Streptomyces ambofaciens DSM 40697.</title>
        <authorList>
            <person name="Thibessard A."/>
            <person name="Leblond P."/>
        </authorList>
    </citation>
    <scope>NUCLEOTIDE SEQUENCE [LARGE SCALE GENOMIC DNA]</scope>
    <source>
        <strain evidence="9">DSM 40697</strain>
    </source>
</reference>
<dbReference type="Proteomes" id="UP000076720">
    <property type="component" value="Chromosome"/>
</dbReference>
<protein>
    <submittedName>
        <fullName evidence="8">Oxidase</fullName>
    </submittedName>
</protein>
<dbReference type="InterPro" id="IPR000659">
    <property type="entry name" value="Pyridox_Oxase"/>
</dbReference>
<evidence type="ECO:0000256" key="3">
    <source>
        <dbReference type="ARBA" id="ARBA00022630"/>
    </source>
</evidence>
<dbReference type="PANTHER" id="PTHR10851">
    <property type="entry name" value="PYRIDOXINE-5-PHOSPHATE OXIDASE"/>
    <property type="match status" value="1"/>
</dbReference>
<evidence type="ECO:0000259" key="6">
    <source>
        <dbReference type="Pfam" id="PF01243"/>
    </source>
</evidence>
<keyword evidence="5" id="KW-0560">Oxidoreductase</keyword>
<sequence length="225" mass="24840">MREWNVTGAANLRQTLRDIEVFSGELPGFDPTTAPDTPVELFTEWLLEALSAGVKEPHAMTLATADASGDPTARVLILKDVSTQGWQFASAANSPKGRDLAARPCAALTFYWAPLARQVRVRGPVVRETPEACAADFLARGAGARAEALLGRQSQPLADLAERDAQVETSLTRIKSEPNLVAPDWTLYSVRPESVEFWQGDKQRRHTRLVYLSTPDGWTRQMLWP</sequence>
<dbReference type="InterPro" id="IPR011576">
    <property type="entry name" value="Pyridox_Oxase_N"/>
</dbReference>